<reference evidence="1 2" key="1">
    <citation type="journal article" date="2016" name="Nat. Commun.">
        <title>Thousands of microbial genomes shed light on interconnected biogeochemical processes in an aquifer system.</title>
        <authorList>
            <person name="Anantharaman K."/>
            <person name="Brown C.T."/>
            <person name="Hug L.A."/>
            <person name="Sharon I."/>
            <person name="Castelle C.J."/>
            <person name="Probst A.J."/>
            <person name="Thomas B.C."/>
            <person name="Singh A."/>
            <person name="Wilkins M.J."/>
            <person name="Karaoz U."/>
            <person name="Brodie E.L."/>
            <person name="Williams K.H."/>
            <person name="Hubbard S.S."/>
            <person name="Banfield J.F."/>
        </authorList>
    </citation>
    <scope>NUCLEOTIDE SEQUENCE [LARGE SCALE GENOMIC DNA]</scope>
</reference>
<name>A0A1F4VIG1_UNCKA</name>
<proteinExistence type="predicted"/>
<sequence length="223" mass="25844">MRKLLPRKLVIYNEIGKGKNMYGGSMYWDEDVGSLLETRVGFDVSWVENNGDLALCGVAHELGHVLSREYVSRSEKYIRDRLPGYRYPYKSVEDFENYLTRSLHDLSVNLNEEMQAYNYGKIVADSFGVNPTSFEGYMAPPLKAHVVDNLFHCRQFVSQRLAEYEKSTGVKFSTEKTFKIYDISQQSDVEVTFSQLMGILGKYDEEELKRTREELIRSGWIVK</sequence>
<gene>
    <name evidence="1" type="ORF">A3H26_04080</name>
</gene>
<organism evidence="1 2">
    <name type="scientific">candidate division WWE3 bacterium RIFCSPLOWO2_12_FULL_36_10</name>
    <dbReference type="NCBI Taxonomy" id="1802630"/>
    <lineage>
        <taxon>Bacteria</taxon>
        <taxon>Katanobacteria</taxon>
    </lineage>
</organism>
<comment type="caution">
    <text evidence="1">The sequence shown here is derived from an EMBL/GenBank/DDBJ whole genome shotgun (WGS) entry which is preliminary data.</text>
</comment>
<evidence type="ECO:0000313" key="2">
    <source>
        <dbReference type="Proteomes" id="UP000177763"/>
    </source>
</evidence>
<protein>
    <submittedName>
        <fullName evidence="1">Uncharacterized protein</fullName>
    </submittedName>
</protein>
<accession>A0A1F4VIG1</accession>
<dbReference type="AlphaFoldDB" id="A0A1F4VIG1"/>
<dbReference type="EMBL" id="MEVN01000024">
    <property type="protein sequence ID" value="OGC56991.1"/>
    <property type="molecule type" value="Genomic_DNA"/>
</dbReference>
<evidence type="ECO:0000313" key="1">
    <source>
        <dbReference type="EMBL" id="OGC56991.1"/>
    </source>
</evidence>
<dbReference type="Proteomes" id="UP000177763">
    <property type="component" value="Unassembled WGS sequence"/>
</dbReference>